<sequence>MDGKDKFLRPRESDNPSTHTNHRRQTTLPDRLWKRCWRVSTHEGEVPLEICERGNDEAGGAERPIVATHKDGPQADSESEETSLPDAAVGQSESHEHKRTL</sequence>
<dbReference type="AlphaFoldDB" id="A0A5B7G1Z6"/>
<comment type="caution">
    <text evidence="2">The sequence shown here is derived from an EMBL/GenBank/DDBJ whole genome shotgun (WGS) entry which is preliminary data.</text>
</comment>
<name>A0A5B7G1Z6_PORTR</name>
<reference evidence="2 3" key="1">
    <citation type="submission" date="2019-05" db="EMBL/GenBank/DDBJ databases">
        <title>Another draft genome of Portunus trituberculatus and its Hox gene families provides insights of decapod evolution.</title>
        <authorList>
            <person name="Jeong J.-H."/>
            <person name="Song I."/>
            <person name="Kim S."/>
            <person name="Choi T."/>
            <person name="Kim D."/>
            <person name="Ryu S."/>
            <person name="Kim W."/>
        </authorList>
    </citation>
    <scope>NUCLEOTIDE SEQUENCE [LARGE SCALE GENOMIC DNA]</scope>
    <source>
        <tissue evidence="2">Muscle</tissue>
    </source>
</reference>
<evidence type="ECO:0000313" key="2">
    <source>
        <dbReference type="EMBL" id="MPC51168.1"/>
    </source>
</evidence>
<dbReference type="Proteomes" id="UP000324222">
    <property type="component" value="Unassembled WGS sequence"/>
</dbReference>
<accession>A0A5B7G1Z6</accession>
<feature type="region of interest" description="Disordered" evidence="1">
    <location>
        <begin position="1"/>
        <end position="31"/>
    </location>
</feature>
<organism evidence="2 3">
    <name type="scientific">Portunus trituberculatus</name>
    <name type="common">Swimming crab</name>
    <name type="synonym">Neptunus trituberculatus</name>
    <dbReference type="NCBI Taxonomy" id="210409"/>
    <lineage>
        <taxon>Eukaryota</taxon>
        <taxon>Metazoa</taxon>
        <taxon>Ecdysozoa</taxon>
        <taxon>Arthropoda</taxon>
        <taxon>Crustacea</taxon>
        <taxon>Multicrustacea</taxon>
        <taxon>Malacostraca</taxon>
        <taxon>Eumalacostraca</taxon>
        <taxon>Eucarida</taxon>
        <taxon>Decapoda</taxon>
        <taxon>Pleocyemata</taxon>
        <taxon>Brachyura</taxon>
        <taxon>Eubrachyura</taxon>
        <taxon>Portunoidea</taxon>
        <taxon>Portunidae</taxon>
        <taxon>Portuninae</taxon>
        <taxon>Portunus</taxon>
    </lineage>
</organism>
<feature type="compositionally biased region" description="Basic and acidic residues" evidence="1">
    <location>
        <begin position="1"/>
        <end position="14"/>
    </location>
</feature>
<proteinExistence type="predicted"/>
<evidence type="ECO:0000313" key="3">
    <source>
        <dbReference type="Proteomes" id="UP000324222"/>
    </source>
</evidence>
<evidence type="ECO:0000256" key="1">
    <source>
        <dbReference type="SAM" id="MobiDB-lite"/>
    </source>
</evidence>
<protein>
    <submittedName>
        <fullName evidence="2">Uncharacterized protein</fullName>
    </submittedName>
</protein>
<gene>
    <name evidence="2" type="ORF">E2C01_045008</name>
</gene>
<keyword evidence="3" id="KW-1185">Reference proteome</keyword>
<feature type="region of interest" description="Disordered" evidence="1">
    <location>
        <begin position="50"/>
        <end position="101"/>
    </location>
</feature>
<dbReference type="EMBL" id="VSRR010009997">
    <property type="protein sequence ID" value="MPC51168.1"/>
    <property type="molecule type" value="Genomic_DNA"/>
</dbReference>